<accession>A0A562V2I9</accession>
<dbReference type="Pfam" id="PF13707">
    <property type="entry name" value="RloB"/>
    <property type="match status" value="1"/>
</dbReference>
<name>A0A562V2I9_9ACTN</name>
<sequence>MKRQKNLGRARRQRPENRRFLIYCEDEYASRHYIEALKRRLHSIPITVKVASGRGEPLDLVREAATHQARAPHCSEDRYTAYDEVWCVLDVEAPHPHPALPAALKSAKECGLRVALANPCFEL</sequence>
<dbReference type="EMBL" id="VLLL01000006">
    <property type="protein sequence ID" value="TWJ12027.1"/>
    <property type="molecule type" value="Genomic_DNA"/>
</dbReference>
<keyword evidence="2" id="KW-1185">Reference proteome</keyword>
<dbReference type="AlphaFoldDB" id="A0A562V2I9"/>
<dbReference type="Proteomes" id="UP000321617">
    <property type="component" value="Unassembled WGS sequence"/>
</dbReference>
<reference evidence="1 2" key="1">
    <citation type="journal article" date="2013" name="Stand. Genomic Sci.">
        <title>Genomic Encyclopedia of Type Strains, Phase I: The one thousand microbial genomes (KMG-I) project.</title>
        <authorList>
            <person name="Kyrpides N.C."/>
            <person name="Woyke T."/>
            <person name="Eisen J.A."/>
            <person name="Garrity G."/>
            <person name="Lilburn T.G."/>
            <person name="Beck B.J."/>
            <person name="Whitman W.B."/>
            <person name="Hugenholtz P."/>
            <person name="Klenk H.P."/>
        </authorList>
    </citation>
    <scope>NUCLEOTIDE SEQUENCE [LARGE SCALE GENOMIC DNA]</scope>
    <source>
        <strain evidence="1 2">DSM 45044</strain>
    </source>
</reference>
<proteinExistence type="predicted"/>
<comment type="caution">
    <text evidence="1">The sequence shown here is derived from an EMBL/GenBank/DDBJ whole genome shotgun (WGS) entry which is preliminary data.</text>
</comment>
<dbReference type="OrthoDB" id="9796523at2"/>
<gene>
    <name evidence="1" type="ORF">LX16_2773</name>
</gene>
<dbReference type="InterPro" id="IPR025591">
    <property type="entry name" value="RloB"/>
</dbReference>
<dbReference type="RefSeq" id="WP_158645589.1">
    <property type="nucleotide sequence ID" value="NZ_BAABIJ010000002.1"/>
</dbReference>
<evidence type="ECO:0000313" key="2">
    <source>
        <dbReference type="Proteomes" id="UP000321617"/>
    </source>
</evidence>
<organism evidence="1 2">
    <name type="scientific">Stackebrandtia albiflava</name>
    <dbReference type="NCBI Taxonomy" id="406432"/>
    <lineage>
        <taxon>Bacteria</taxon>
        <taxon>Bacillati</taxon>
        <taxon>Actinomycetota</taxon>
        <taxon>Actinomycetes</taxon>
        <taxon>Glycomycetales</taxon>
        <taxon>Glycomycetaceae</taxon>
        <taxon>Stackebrandtia</taxon>
    </lineage>
</organism>
<evidence type="ECO:0000313" key="1">
    <source>
        <dbReference type="EMBL" id="TWJ12027.1"/>
    </source>
</evidence>
<protein>
    <submittedName>
        <fullName evidence="1">RloB-like protein</fullName>
    </submittedName>
</protein>